<name>A0A077LTU8_9MICO</name>
<accession>A0A077LTU8</accession>
<sequence length="223" mass="24080">MAAPARFRDARTSVGRYARSGAAEQMRRALGHYVRSGYGGSATMGRRLNGTSRTAARLGAVLQPGTQPDLTAARDAAIAGGKNAQSVLDAIVEAIRPVDGTQDAEASRRAVRDALSDVLDRYPEADLLDLDDTQRKFVVERFVGLDVYNRFCLDLGQKLDEHAASASIAAARFAEVREYIAATVAAAFDKLWASGVTPASPDLARVTQGALRETFRVFEEYLE</sequence>
<keyword evidence="2" id="KW-1185">Reference proteome</keyword>
<comment type="caution">
    <text evidence="1">The sequence shown here is derived from an EMBL/GenBank/DDBJ whole genome shotgun (WGS) entry which is preliminary data.</text>
</comment>
<proteinExistence type="predicted"/>
<dbReference type="InterPro" id="IPR049675">
    <property type="entry name" value="QatB"/>
</dbReference>
<gene>
    <name evidence="1" type="ORF">BN12_10079</name>
</gene>
<evidence type="ECO:0000313" key="2">
    <source>
        <dbReference type="Proteomes" id="UP000035721"/>
    </source>
</evidence>
<protein>
    <submittedName>
        <fullName evidence="1">Uncharacterized protein</fullName>
    </submittedName>
</protein>
<dbReference type="RefSeq" id="WP_200901110.1">
    <property type="nucleotide sequence ID" value="NZ_HF570958.1"/>
</dbReference>
<organism evidence="1 2">
    <name type="scientific">Nostocoides japonicum T1-X7</name>
    <dbReference type="NCBI Taxonomy" id="1194083"/>
    <lineage>
        <taxon>Bacteria</taxon>
        <taxon>Bacillati</taxon>
        <taxon>Actinomycetota</taxon>
        <taxon>Actinomycetes</taxon>
        <taxon>Micrococcales</taxon>
        <taxon>Intrasporangiaceae</taxon>
        <taxon>Nostocoides</taxon>
    </lineage>
</organism>
<dbReference type="EMBL" id="CAJB01000001">
    <property type="protein sequence ID" value="CCH75932.1"/>
    <property type="molecule type" value="Genomic_DNA"/>
</dbReference>
<evidence type="ECO:0000313" key="1">
    <source>
        <dbReference type="EMBL" id="CCH75932.1"/>
    </source>
</evidence>
<dbReference type="AlphaFoldDB" id="A0A077LTU8"/>
<dbReference type="Proteomes" id="UP000035721">
    <property type="component" value="Unassembled WGS sequence"/>
</dbReference>
<dbReference type="STRING" id="1194083.BN12_10079"/>
<dbReference type="NCBIfam" id="NF041924">
    <property type="entry name" value="QatB"/>
    <property type="match status" value="1"/>
</dbReference>
<reference evidence="1 2" key="1">
    <citation type="journal article" date="2013" name="ISME J.">
        <title>A metabolic model for members of the genus Tetrasphaera involved in enhanced biological phosphorus removal.</title>
        <authorList>
            <person name="Kristiansen R."/>
            <person name="Nguyen H.T.T."/>
            <person name="Saunders A.M."/>
            <person name="Nielsen J.L."/>
            <person name="Wimmer R."/>
            <person name="Le V.Q."/>
            <person name="McIlroy S.J."/>
            <person name="Petrovski S."/>
            <person name="Seviour R.J."/>
            <person name="Calteau A."/>
            <person name="Nielsen K.L."/>
            <person name="Nielsen P.H."/>
        </authorList>
    </citation>
    <scope>NUCLEOTIDE SEQUENCE [LARGE SCALE GENOMIC DNA]</scope>
    <source>
        <strain evidence="1 2">T1-X7</strain>
    </source>
</reference>